<dbReference type="PANTHER" id="PTHR13344">
    <property type="entry name" value="NADH-UBIQUINONE OXIDOREDUCTASE"/>
    <property type="match status" value="1"/>
</dbReference>
<gene>
    <name evidence="10" type="ORF">TCAL_01585</name>
</gene>
<dbReference type="STRING" id="6832.A0A553P8T8"/>
<keyword evidence="9" id="KW-1015">Disulfide bond</keyword>
<proteinExistence type="inferred from homology"/>
<dbReference type="Proteomes" id="UP000318571">
    <property type="component" value="Chromosome 3"/>
</dbReference>
<keyword evidence="8" id="KW-0496">Mitochondrion</keyword>
<keyword evidence="4" id="KW-0813">Transport</keyword>
<evidence type="ECO:0000313" key="10">
    <source>
        <dbReference type="EMBL" id="TRY74087.1"/>
    </source>
</evidence>
<accession>A0A553P8T8</accession>
<dbReference type="PANTHER" id="PTHR13344:SF0">
    <property type="entry name" value="NADH DEHYDROGENASE [UBIQUINONE] 1 ALPHA SUBCOMPLEX SUBUNIT 8"/>
    <property type="match status" value="1"/>
</dbReference>
<evidence type="ECO:0000256" key="7">
    <source>
        <dbReference type="ARBA" id="ARBA00022982"/>
    </source>
</evidence>
<reference evidence="10 11" key="1">
    <citation type="journal article" date="2018" name="Nat. Ecol. Evol.">
        <title>Genomic signatures of mitonuclear coevolution across populations of Tigriopus californicus.</title>
        <authorList>
            <person name="Barreto F.S."/>
            <person name="Watson E.T."/>
            <person name="Lima T.G."/>
            <person name="Willett C.S."/>
            <person name="Edmands S."/>
            <person name="Li W."/>
            <person name="Burton R.S."/>
        </authorList>
    </citation>
    <scope>NUCLEOTIDE SEQUENCE [LARGE SCALE GENOMIC DNA]</scope>
    <source>
        <strain evidence="10 11">San Diego</strain>
    </source>
</reference>
<comment type="function">
    <text evidence="1">Accessory subunit of the mitochondrial membrane respiratory chain NADH dehydrogenase (Complex I), that is believed not to be involved in catalysis. Complex I functions in the transfer of electrons from NADH to the respiratory chain. The immediate electron acceptor for the enzyme is believed to be ubiquinone.</text>
</comment>
<comment type="caution">
    <text evidence="10">The sequence shown here is derived from an EMBL/GenBank/DDBJ whole genome shotgun (WGS) entry which is preliminary data.</text>
</comment>
<comment type="subcellular location">
    <subcellularLocation>
        <location evidence="2">Mitochondrion</location>
    </subcellularLocation>
</comment>
<keyword evidence="6" id="KW-0677">Repeat</keyword>
<keyword evidence="5" id="KW-0679">Respiratory chain</keyword>
<evidence type="ECO:0000256" key="6">
    <source>
        <dbReference type="ARBA" id="ARBA00022737"/>
    </source>
</evidence>
<dbReference type="GO" id="GO:0006120">
    <property type="term" value="P:mitochondrial electron transport, NADH to ubiquinone"/>
    <property type="evidence" value="ECO:0007669"/>
    <property type="project" value="InterPro"/>
</dbReference>
<dbReference type="PROSITE" id="PS51808">
    <property type="entry name" value="CHCH"/>
    <property type="match status" value="1"/>
</dbReference>
<dbReference type="InterPro" id="IPR016680">
    <property type="entry name" value="NDUFA8"/>
</dbReference>
<evidence type="ECO:0000256" key="9">
    <source>
        <dbReference type="ARBA" id="ARBA00023157"/>
    </source>
</evidence>
<evidence type="ECO:0000256" key="5">
    <source>
        <dbReference type="ARBA" id="ARBA00022660"/>
    </source>
</evidence>
<dbReference type="OMA" id="FRTHWQC"/>
<sequence length="180" mass="20678">MATMKVILPTEAELTVEEVPMGHPFLRAASLHMAKACEPQNNEFMLCRQEYKHDPRPCVQDGREVTACAMKFIRQVKANCAVEFTNYATCLERSSINMELCKCRQTQGVFDDCMKDKLGMERPHLAWMTLTKVHQTDRPRPEPRRPAYLDIPGQGQIEELPSDFPKFNKQIFRGIFNGTL</sequence>
<keyword evidence="7" id="KW-0249">Electron transport</keyword>
<dbReference type="GO" id="GO:0005739">
    <property type="term" value="C:mitochondrion"/>
    <property type="evidence" value="ECO:0007669"/>
    <property type="project" value="UniProtKB-SubCell"/>
</dbReference>
<dbReference type="EMBL" id="VCGU01000007">
    <property type="protein sequence ID" value="TRY74087.1"/>
    <property type="molecule type" value="Genomic_DNA"/>
</dbReference>
<evidence type="ECO:0000313" key="11">
    <source>
        <dbReference type="Proteomes" id="UP000318571"/>
    </source>
</evidence>
<evidence type="ECO:0008006" key="12">
    <source>
        <dbReference type="Google" id="ProtNLM"/>
    </source>
</evidence>
<evidence type="ECO:0000256" key="1">
    <source>
        <dbReference type="ARBA" id="ARBA00003195"/>
    </source>
</evidence>
<name>A0A553P8T8_TIGCA</name>
<evidence type="ECO:0000256" key="8">
    <source>
        <dbReference type="ARBA" id="ARBA00023128"/>
    </source>
</evidence>
<dbReference type="OrthoDB" id="276296at2759"/>
<evidence type="ECO:0000256" key="3">
    <source>
        <dbReference type="ARBA" id="ARBA00010705"/>
    </source>
</evidence>
<dbReference type="AlphaFoldDB" id="A0A553P8T8"/>
<protein>
    <recommendedName>
        <fullName evidence="12">NADH dehydrogenase [ubiquinone] 1 alpha subcomplex subunit 8</fullName>
    </recommendedName>
</protein>
<keyword evidence="11" id="KW-1185">Reference proteome</keyword>
<comment type="similarity">
    <text evidence="3">Belongs to the complex I NDUFA8 subunit family.</text>
</comment>
<evidence type="ECO:0000256" key="2">
    <source>
        <dbReference type="ARBA" id="ARBA00004173"/>
    </source>
</evidence>
<organism evidence="10 11">
    <name type="scientific">Tigriopus californicus</name>
    <name type="common">Marine copepod</name>
    <dbReference type="NCBI Taxonomy" id="6832"/>
    <lineage>
        <taxon>Eukaryota</taxon>
        <taxon>Metazoa</taxon>
        <taxon>Ecdysozoa</taxon>
        <taxon>Arthropoda</taxon>
        <taxon>Crustacea</taxon>
        <taxon>Multicrustacea</taxon>
        <taxon>Hexanauplia</taxon>
        <taxon>Copepoda</taxon>
        <taxon>Harpacticoida</taxon>
        <taxon>Harpacticidae</taxon>
        <taxon>Tigriopus</taxon>
    </lineage>
</organism>
<evidence type="ECO:0000256" key="4">
    <source>
        <dbReference type="ARBA" id="ARBA00022448"/>
    </source>
</evidence>